<evidence type="ECO:0000313" key="1">
    <source>
        <dbReference type="EMBL" id="MDP5137171.1"/>
    </source>
</evidence>
<dbReference type="InterPro" id="IPR010384">
    <property type="entry name" value="MtfA_fam"/>
</dbReference>
<dbReference type="Proteomes" id="UP001231109">
    <property type="component" value="Unassembled WGS sequence"/>
</dbReference>
<dbReference type="InterPro" id="IPR024079">
    <property type="entry name" value="MetalloPept_cat_dom_sf"/>
</dbReference>
<dbReference type="EMBL" id="JAPJDZ010000040">
    <property type="protein sequence ID" value="MDP5137171.1"/>
    <property type="molecule type" value="Genomic_DNA"/>
</dbReference>
<dbReference type="SUPFAM" id="SSF55486">
    <property type="entry name" value="Metalloproteases ('zincins'), catalytic domain"/>
    <property type="match status" value="1"/>
</dbReference>
<dbReference type="RefSeq" id="WP_305976580.1">
    <property type="nucleotide sequence ID" value="NZ_JAPJDZ010000040.1"/>
</dbReference>
<reference evidence="1 2" key="1">
    <citation type="submission" date="2022-11" db="EMBL/GenBank/DDBJ databases">
        <title>Viruses from the air-sea interface of a natural surface slick.</title>
        <authorList>
            <person name="Rahlff J."/>
            <person name="Holmfeldt K."/>
        </authorList>
    </citation>
    <scope>NUCLEOTIDE SEQUENCE [LARGE SCALE GENOMIC DNA]</scope>
    <source>
        <strain evidence="1 2">SMS4</strain>
    </source>
</reference>
<dbReference type="PANTHER" id="PTHR30164:SF2">
    <property type="entry name" value="PROTEIN MTFA"/>
    <property type="match status" value="1"/>
</dbReference>
<proteinExistence type="predicted"/>
<dbReference type="Pfam" id="PF06167">
    <property type="entry name" value="Peptidase_M90"/>
    <property type="match status" value="1"/>
</dbReference>
<dbReference type="PANTHER" id="PTHR30164">
    <property type="entry name" value="MTFA PEPTIDASE"/>
    <property type="match status" value="1"/>
</dbReference>
<dbReference type="CDD" id="cd20169">
    <property type="entry name" value="Peptidase_M90_mtfA"/>
    <property type="match status" value="1"/>
</dbReference>
<protein>
    <submittedName>
        <fullName evidence="1">Zinc-dependent peptidase</fullName>
    </submittedName>
</protein>
<name>A0ABT9I1A8_9GAMM</name>
<dbReference type="InterPro" id="IPR042252">
    <property type="entry name" value="MtfA_N"/>
</dbReference>
<comment type="caution">
    <text evidence="1">The sequence shown here is derived from an EMBL/GenBank/DDBJ whole genome shotgun (WGS) entry which is preliminary data.</text>
</comment>
<organism evidence="1 2">
    <name type="scientific">Rheinheimera baltica</name>
    <dbReference type="NCBI Taxonomy" id="67576"/>
    <lineage>
        <taxon>Bacteria</taxon>
        <taxon>Pseudomonadati</taxon>
        <taxon>Pseudomonadota</taxon>
        <taxon>Gammaproteobacteria</taxon>
        <taxon>Chromatiales</taxon>
        <taxon>Chromatiaceae</taxon>
        <taxon>Rheinheimera</taxon>
    </lineage>
</organism>
<accession>A0ABT9I1A8</accession>
<dbReference type="Gene3D" id="1.10.472.150">
    <property type="entry name" value="Glucose-regulated metallo-peptidase M90, N-terminal domain"/>
    <property type="match status" value="1"/>
</dbReference>
<gene>
    <name evidence="1" type="ORF">ORJ04_14550</name>
</gene>
<dbReference type="Gene3D" id="3.40.390.10">
    <property type="entry name" value="Collagenase (Catalytic Domain)"/>
    <property type="match status" value="1"/>
</dbReference>
<keyword evidence="2" id="KW-1185">Reference proteome</keyword>
<sequence>MAIFITLLLGAAIIAWVLSAPYLQRYNRKKVMAKPFPAAWRDTLKRRLPYFRVLPADLQLQLKKHIQVFMAEKQFIGCDGLTVTDEMRVTIAAQACLLLLNRPNYYYPKLKQILLYPAAFVVNGQQADAAGVMHEQRRVLSGESWGLGKVILSWADTLDGAATPDDGRNVVIHEFAHQLDQEKGVANGAPLLERSSDYKQWSGVMAEEFNRLQLQAQGRQHSLFDHYGATNPAEFFAVISEVFFEQPQQLSSLHPKLYQQLSQFYRLNPLSWA</sequence>
<evidence type="ECO:0000313" key="2">
    <source>
        <dbReference type="Proteomes" id="UP001231109"/>
    </source>
</evidence>